<dbReference type="EMBL" id="CP101125">
    <property type="protein sequence ID" value="UTO11899.1"/>
    <property type="molecule type" value="Genomic_DNA"/>
</dbReference>
<evidence type="ECO:0000313" key="3">
    <source>
        <dbReference type="Proteomes" id="UP001059607"/>
    </source>
</evidence>
<organism evidence="2 3">
    <name type="scientific">Pseudomonas nunensis</name>
    <dbReference type="NCBI Taxonomy" id="2961896"/>
    <lineage>
        <taxon>Bacteria</taxon>
        <taxon>Pseudomonadati</taxon>
        <taxon>Pseudomonadota</taxon>
        <taxon>Gammaproteobacteria</taxon>
        <taxon>Pseudomonadales</taxon>
        <taxon>Pseudomonadaceae</taxon>
        <taxon>Pseudomonas</taxon>
    </lineage>
</organism>
<dbReference type="RefSeq" id="WP_054615554.1">
    <property type="nucleotide sequence ID" value="NZ_CP101125.1"/>
</dbReference>
<gene>
    <name evidence="2" type="ORF">NK667_17110</name>
</gene>
<proteinExistence type="predicted"/>
<feature type="region of interest" description="Disordered" evidence="1">
    <location>
        <begin position="144"/>
        <end position="164"/>
    </location>
</feature>
<accession>A0ABY5E828</accession>
<sequence length="164" mass="18355">MTEQSQVITTPAIDEVVNPDVSEHTVLTVEFRDVSVKDDGSFVVTVASNRCHVTRDYNPSLYEAIESFLNNGGNYSKYAEDIVVESDPLVLARLWIDTKLKASENIVSQYRDARDLGTALPVTPQQFTELLAWRQAVREWPQVAGYPSDETQPSAPGWIDAHDE</sequence>
<keyword evidence="3" id="KW-1185">Reference proteome</keyword>
<name>A0ABY5E828_9PSED</name>
<protein>
    <recommendedName>
        <fullName evidence="4">Phage tail assembly chaperone protein</fullName>
    </recommendedName>
</protein>
<evidence type="ECO:0008006" key="4">
    <source>
        <dbReference type="Google" id="ProtNLM"/>
    </source>
</evidence>
<dbReference type="Proteomes" id="UP001059607">
    <property type="component" value="Chromosome"/>
</dbReference>
<evidence type="ECO:0000313" key="2">
    <source>
        <dbReference type="EMBL" id="UTO11899.1"/>
    </source>
</evidence>
<evidence type="ECO:0000256" key="1">
    <source>
        <dbReference type="SAM" id="MobiDB-lite"/>
    </source>
</evidence>
<reference evidence="2" key="1">
    <citation type="submission" date="2022-07" db="EMBL/GenBank/DDBJ databases">
        <title>Pseudomonas nunamit sp. nov. an antifungal species isolated from Greenland.</title>
        <authorList>
            <person name="Ntana F."/>
            <person name="Hennessy R.C."/>
            <person name="Zervas A."/>
            <person name="Stougaard P."/>
        </authorList>
    </citation>
    <scope>NUCLEOTIDE SEQUENCE</scope>
    <source>
        <strain evidence="2">In5</strain>
    </source>
</reference>